<evidence type="ECO:0008006" key="4">
    <source>
        <dbReference type="Google" id="ProtNLM"/>
    </source>
</evidence>
<dbReference type="GO" id="GO:0043190">
    <property type="term" value="C:ATP-binding cassette (ABC) transporter complex"/>
    <property type="evidence" value="ECO:0007669"/>
    <property type="project" value="InterPro"/>
</dbReference>
<keyword evidence="1" id="KW-0812">Transmembrane</keyword>
<name>A0A2K2HAW5_9BACT</name>
<comment type="caution">
    <text evidence="2">The sequence shown here is derived from an EMBL/GenBank/DDBJ whole genome shotgun (WGS) entry which is preliminary data.</text>
</comment>
<organism evidence="2 3">
    <name type="scientific">Geothermobacter hydrogeniphilus</name>
    <dbReference type="NCBI Taxonomy" id="1969733"/>
    <lineage>
        <taxon>Bacteria</taxon>
        <taxon>Pseudomonadati</taxon>
        <taxon>Thermodesulfobacteriota</taxon>
        <taxon>Desulfuromonadia</taxon>
        <taxon>Desulfuromonadales</taxon>
        <taxon>Geothermobacteraceae</taxon>
        <taxon>Geothermobacter</taxon>
    </lineage>
</organism>
<comment type="caution">
    <text evidence="1">Lacks conserved residue(s) required for the propagation of feature annotation.</text>
</comment>
<dbReference type="Pfam" id="PF02405">
    <property type="entry name" value="MlaE"/>
    <property type="match status" value="1"/>
</dbReference>
<feature type="transmembrane region" description="Helical" evidence="1">
    <location>
        <begin position="347"/>
        <end position="374"/>
    </location>
</feature>
<feature type="transmembrane region" description="Helical" evidence="1">
    <location>
        <begin position="169"/>
        <end position="190"/>
    </location>
</feature>
<gene>
    <name evidence="2" type="ORF">C2E25_06965</name>
</gene>
<dbReference type="InterPro" id="IPR003453">
    <property type="entry name" value="ABC_MlaE_roteobac"/>
</dbReference>
<sequence length="375" mass="40619">MNQPPSYQLLEQDPPQLQLTGNWRFIDGIPAIEELFDQLQQREMTGSLQLRGGNLGAWDSGLLTFLLKLLQWARDHSIFVDCSDLPEGVCRLLHLAGAVPPQPGRRRRRRSDPILTRIGNVTLELHQTWQDALRFIGESVLCSGNLLRGRPRFRFKDLLELLEDCGAQALPIVTLISLLVGMILAFVGAVQLRMFGADIFVADLVGLGMAREMAPMMTAVIMAGRTGAAFAAQLGTMQVNEEIDALITMGIPPMDFLVAPRMLALMTMLPLLCIYSMFMGILGGGLVSAAMLDINLTPFFLRIQENVGLQHFVIGVVKATVFGVIVALSGCLRGLQCGRSAQAVGQAATSAVVTGIVLVVVADAVITILCQVLGV</sequence>
<dbReference type="PANTHER" id="PTHR30188">
    <property type="entry name" value="ABC TRANSPORTER PERMEASE PROTEIN-RELATED"/>
    <property type="match status" value="1"/>
</dbReference>
<reference evidence="2 3" key="1">
    <citation type="journal article" date="2018" name="Genome Announc.">
        <title>Genome Sequence of Geothermobacter sp. HR-1 Iron Reducer from the Loihi Seamount.</title>
        <authorList>
            <person name="Smith H."/>
            <person name="Abuyen K."/>
            <person name="Tremblay J."/>
            <person name="Savalia P."/>
            <person name="Perez-Rodriguez I."/>
            <person name="Emerson D."/>
            <person name="Tully B."/>
            <person name="Amend J."/>
        </authorList>
    </citation>
    <scope>NUCLEOTIDE SEQUENCE [LARGE SCALE GENOMIC DNA]</scope>
    <source>
        <strain evidence="2 3">HR-1</strain>
    </source>
</reference>
<dbReference type="PANTHER" id="PTHR30188:SF3">
    <property type="entry name" value="ABC TRANSPORTER PERMEASE"/>
    <property type="match status" value="1"/>
</dbReference>
<keyword evidence="1" id="KW-1133">Transmembrane helix</keyword>
<protein>
    <recommendedName>
        <fullName evidence="4">Phospholipid/cholesterol/gamma-HCH transport system permease protein</fullName>
    </recommendedName>
</protein>
<dbReference type="InterPro" id="IPR030802">
    <property type="entry name" value="Permease_MalE"/>
</dbReference>
<dbReference type="Proteomes" id="UP000236340">
    <property type="component" value="Unassembled WGS sequence"/>
</dbReference>
<feature type="transmembrane region" description="Helical" evidence="1">
    <location>
        <begin position="269"/>
        <end position="292"/>
    </location>
</feature>
<proteinExistence type="inferred from homology"/>
<comment type="similarity">
    <text evidence="1">Belongs to the MlaE permease family.</text>
</comment>
<evidence type="ECO:0000256" key="1">
    <source>
        <dbReference type="RuleBase" id="RU362044"/>
    </source>
</evidence>
<evidence type="ECO:0000313" key="2">
    <source>
        <dbReference type="EMBL" id="PNU20454.1"/>
    </source>
</evidence>
<evidence type="ECO:0000313" key="3">
    <source>
        <dbReference type="Proteomes" id="UP000236340"/>
    </source>
</evidence>
<feature type="transmembrane region" description="Helical" evidence="1">
    <location>
        <begin position="312"/>
        <end position="335"/>
    </location>
</feature>
<dbReference type="RefSeq" id="WP_103115041.1">
    <property type="nucleotide sequence ID" value="NZ_PPFX01000012.1"/>
</dbReference>
<dbReference type="EMBL" id="PPFX01000012">
    <property type="protein sequence ID" value="PNU20454.1"/>
    <property type="molecule type" value="Genomic_DNA"/>
</dbReference>
<dbReference type="OrthoDB" id="9805022at2"/>
<keyword evidence="1" id="KW-0472">Membrane</keyword>
<accession>A0A2K2HAW5</accession>
<dbReference type="NCBIfam" id="TIGR00056">
    <property type="entry name" value="MlaE family lipid ABC transporter permease subunit"/>
    <property type="match status" value="1"/>
</dbReference>
<dbReference type="GO" id="GO:0005548">
    <property type="term" value="F:phospholipid transporter activity"/>
    <property type="evidence" value="ECO:0007669"/>
    <property type="project" value="TreeGrafter"/>
</dbReference>
<dbReference type="AlphaFoldDB" id="A0A2K2HAW5"/>